<keyword evidence="2" id="KW-0472">Membrane</keyword>
<feature type="compositionally biased region" description="Polar residues" evidence="1">
    <location>
        <begin position="33"/>
        <end position="42"/>
    </location>
</feature>
<feature type="transmembrane region" description="Helical" evidence="2">
    <location>
        <begin position="145"/>
        <end position="163"/>
    </location>
</feature>
<sequence length="296" mass="30863">MRLIALAAAVLLFAIATPLAAHGPESHEEEKTAQVSPPTGSQAPIDADGDSSARAAQADVGARQEPQVTVASVLENLHPATVHFPIGLLFAAALVELLAWRRRSQRLAQAATVMVGAGAIGSVIAALFGWIHTGLWFGGDGLVQWHRWLGTNLAALALLAWWVSRYPDYRKAFRVLLFASATLIMVQGYLGAELSHGPNHLLGAHHEASPQENEAISPAPQAAGVEVSGETRPAVDPEGAESPGDMAEPSPAPSPRQTEADATRSSPAPAPSPTPPPAAEQADPHAGHDMDAPPTD</sequence>
<protein>
    <recommendedName>
        <fullName evidence="4">DUF2231 domain-containing protein</fullName>
    </recommendedName>
</protein>
<feature type="region of interest" description="Disordered" evidence="1">
    <location>
        <begin position="201"/>
        <end position="296"/>
    </location>
</feature>
<dbReference type="InterPro" id="IPR019251">
    <property type="entry name" value="DUF2231_TM"/>
</dbReference>
<dbReference type="Proteomes" id="UP000603317">
    <property type="component" value="Unassembled WGS sequence"/>
</dbReference>
<dbReference type="EMBL" id="BMID01000001">
    <property type="protein sequence ID" value="GGA07970.1"/>
    <property type="molecule type" value="Genomic_DNA"/>
</dbReference>
<feature type="compositionally biased region" description="Basic and acidic residues" evidence="1">
    <location>
        <begin position="282"/>
        <end position="296"/>
    </location>
</feature>
<feature type="compositionally biased region" description="Pro residues" evidence="1">
    <location>
        <begin position="268"/>
        <end position="278"/>
    </location>
</feature>
<evidence type="ECO:0000313" key="5">
    <source>
        <dbReference type="EMBL" id="GGA07970.1"/>
    </source>
</evidence>
<proteinExistence type="predicted"/>
<keyword evidence="6" id="KW-1185">Reference proteome</keyword>
<accession>A0ABQ1FF92</accession>
<evidence type="ECO:0000256" key="3">
    <source>
        <dbReference type="SAM" id="SignalP"/>
    </source>
</evidence>
<feature type="region of interest" description="Disordered" evidence="1">
    <location>
        <begin position="23"/>
        <end position="63"/>
    </location>
</feature>
<evidence type="ECO:0000256" key="1">
    <source>
        <dbReference type="SAM" id="MobiDB-lite"/>
    </source>
</evidence>
<feature type="transmembrane region" description="Helical" evidence="2">
    <location>
        <begin position="82"/>
        <end position="100"/>
    </location>
</feature>
<evidence type="ECO:0000259" key="4">
    <source>
        <dbReference type="Pfam" id="PF09990"/>
    </source>
</evidence>
<evidence type="ECO:0000313" key="6">
    <source>
        <dbReference type="Proteomes" id="UP000603317"/>
    </source>
</evidence>
<name>A0ABQ1FF92_9SPHN</name>
<reference evidence="6" key="1">
    <citation type="journal article" date="2019" name="Int. J. Syst. Evol. Microbiol.">
        <title>The Global Catalogue of Microorganisms (GCM) 10K type strain sequencing project: providing services to taxonomists for standard genome sequencing and annotation.</title>
        <authorList>
            <consortium name="The Broad Institute Genomics Platform"/>
            <consortium name="The Broad Institute Genome Sequencing Center for Infectious Disease"/>
            <person name="Wu L."/>
            <person name="Ma J."/>
        </authorList>
    </citation>
    <scope>NUCLEOTIDE SEQUENCE [LARGE SCALE GENOMIC DNA]</scope>
    <source>
        <strain evidence="6">CGMCC 1.15297</strain>
    </source>
</reference>
<keyword evidence="2" id="KW-0812">Transmembrane</keyword>
<dbReference type="Pfam" id="PF09990">
    <property type="entry name" value="DUF2231"/>
    <property type="match status" value="1"/>
</dbReference>
<comment type="caution">
    <text evidence="5">The sequence shown here is derived from an EMBL/GenBank/DDBJ whole genome shotgun (WGS) entry which is preliminary data.</text>
</comment>
<organism evidence="5 6">
    <name type="scientific">Blastomonas marina</name>
    <dbReference type="NCBI Taxonomy" id="1867408"/>
    <lineage>
        <taxon>Bacteria</taxon>
        <taxon>Pseudomonadati</taxon>
        <taxon>Pseudomonadota</taxon>
        <taxon>Alphaproteobacteria</taxon>
        <taxon>Sphingomonadales</taxon>
        <taxon>Sphingomonadaceae</taxon>
        <taxon>Blastomonas</taxon>
    </lineage>
</organism>
<feature type="transmembrane region" description="Helical" evidence="2">
    <location>
        <begin position="112"/>
        <end position="133"/>
    </location>
</feature>
<dbReference type="RefSeq" id="WP_188642339.1">
    <property type="nucleotide sequence ID" value="NZ_BMID01000001.1"/>
</dbReference>
<feature type="chain" id="PRO_5045907037" description="DUF2231 domain-containing protein" evidence="3">
    <location>
        <begin position="21"/>
        <end position="296"/>
    </location>
</feature>
<keyword evidence="3" id="KW-0732">Signal</keyword>
<feature type="transmembrane region" description="Helical" evidence="2">
    <location>
        <begin position="175"/>
        <end position="192"/>
    </location>
</feature>
<keyword evidence="2" id="KW-1133">Transmembrane helix</keyword>
<feature type="signal peptide" evidence="3">
    <location>
        <begin position="1"/>
        <end position="20"/>
    </location>
</feature>
<feature type="domain" description="DUF2231" evidence="4">
    <location>
        <begin position="76"/>
        <end position="195"/>
    </location>
</feature>
<gene>
    <name evidence="5" type="ORF">GCM10010923_17600</name>
</gene>
<evidence type="ECO:0000256" key="2">
    <source>
        <dbReference type="SAM" id="Phobius"/>
    </source>
</evidence>